<keyword evidence="3" id="KW-1185">Reference proteome</keyword>
<sequence>MLKADGHQVAIANKFRGLSVTKARESAQVSALVALGDDARENASYALTRIIVFAAQQFNVGKNLNNVQAGLLADDMLERYWNWRFDEFTLMFREAIAGKYGTTYDRIDAPTVHGWAMKYAADRDTIVEHNAERAHRAMKQSEAGLGELLPAEQMPAFYFKAKIEKQSDAQLKQGIAYYFARRHAESEELRSMARAKIPVAIEVLRERRIEKSRPKGLGEQLRSRSAPEDAEAMAQVRRDYLMSRLREHQADAANTSAEQLPDTAA</sequence>
<evidence type="ECO:0000313" key="3">
    <source>
        <dbReference type="Proteomes" id="UP001167796"/>
    </source>
</evidence>
<feature type="region of interest" description="Disordered" evidence="1">
    <location>
        <begin position="245"/>
        <end position="265"/>
    </location>
</feature>
<evidence type="ECO:0000256" key="1">
    <source>
        <dbReference type="SAM" id="MobiDB-lite"/>
    </source>
</evidence>
<name>A0ABT9ALL3_9BACT</name>
<reference evidence="2" key="1">
    <citation type="submission" date="2023-07" db="EMBL/GenBank/DDBJ databases">
        <authorList>
            <person name="Kim M.K."/>
        </authorList>
    </citation>
    <scope>NUCLEOTIDE SEQUENCE</scope>
    <source>
        <strain evidence="2">M29</strain>
    </source>
</reference>
<dbReference type="Proteomes" id="UP001167796">
    <property type="component" value="Unassembled WGS sequence"/>
</dbReference>
<comment type="caution">
    <text evidence="2">The sequence shown here is derived from an EMBL/GenBank/DDBJ whole genome shotgun (WGS) entry which is preliminary data.</text>
</comment>
<protein>
    <submittedName>
        <fullName evidence="2">Uncharacterized protein</fullName>
    </submittedName>
</protein>
<dbReference type="RefSeq" id="WP_305014581.1">
    <property type="nucleotide sequence ID" value="NZ_JAUQSX010000025.1"/>
</dbReference>
<evidence type="ECO:0000313" key="2">
    <source>
        <dbReference type="EMBL" id="MDO7849922.1"/>
    </source>
</evidence>
<organism evidence="2 3">
    <name type="scientific">Hymenobacter mellowenesis</name>
    <dbReference type="NCBI Taxonomy" id="3063995"/>
    <lineage>
        <taxon>Bacteria</taxon>
        <taxon>Pseudomonadati</taxon>
        <taxon>Bacteroidota</taxon>
        <taxon>Cytophagia</taxon>
        <taxon>Cytophagales</taxon>
        <taxon>Hymenobacteraceae</taxon>
        <taxon>Hymenobacter</taxon>
    </lineage>
</organism>
<feature type="region of interest" description="Disordered" evidence="1">
    <location>
        <begin position="214"/>
        <end position="233"/>
    </location>
</feature>
<proteinExistence type="predicted"/>
<gene>
    <name evidence="2" type="ORF">Q5H92_26420</name>
</gene>
<accession>A0ABT9ALL3</accession>
<dbReference type="EMBL" id="JAUQSX010000025">
    <property type="protein sequence ID" value="MDO7849922.1"/>
    <property type="molecule type" value="Genomic_DNA"/>
</dbReference>